<dbReference type="SUPFAM" id="SSF57567">
    <property type="entry name" value="Serine protease inhibitors"/>
    <property type="match status" value="1"/>
</dbReference>
<dbReference type="Proteomes" id="UP000520535">
    <property type="component" value="Unassembled WGS sequence"/>
</dbReference>
<feature type="non-terminal residue" evidence="3">
    <location>
        <position position="55"/>
    </location>
</feature>
<reference evidence="3 4" key="1">
    <citation type="submission" date="2019-09" db="EMBL/GenBank/DDBJ databases">
        <title>Bird 10,000 Genomes (B10K) Project - Family phase.</title>
        <authorList>
            <person name="Zhang G."/>
        </authorList>
    </citation>
    <scope>NUCLEOTIDE SEQUENCE [LARGE SCALE GENOMIC DNA]</scope>
    <source>
        <strain evidence="3">B10K-DU-012-52</strain>
    </source>
</reference>
<dbReference type="InterPro" id="IPR002919">
    <property type="entry name" value="TIL_dom"/>
</dbReference>
<gene>
    <name evidence="3" type="primary">Sspo_2</name>
    <name evidence="3" type="ORF">BRALEP_R14339</name>
</gene>
<comment type="caution">
    <text evidence="3">The sequence shown here is derived from an EMBL/GenBank/DDBJ whole genome shotgun (WGS) entry which is preliminary data.</text>
</comment>
<evidence type="ECO:0000313" key="4">
    <source>
        <dbReference type="Proteomes" id="UP000520535"/>
    </source>
</evidence>
<accession>A0A7L2VIK2</accession>
<dbReference type="InterPro" id="IPR036084">
    <property type="entry name" value="Ser_inhib-like_sf"/>
</dbReference>
<dbReference type="FunFam" id="2.10.25.10:FF:000055">
    <property type="entry name" value="alpha-tectorin isoform X1"/>
    <property type="match status" value="1"/>
</dbReference>
<proteinExistence type="predicted"/>
<evidence type="ECO:0000256" key="1">
    <source>
        <dbReference type="ARBA" id="ARBA00023157"/>
    </source>
</evidence>
<name>A0A7L2VIK2_9AVES</name>
<protein>
    <submittedName>
        <fullName evidence="3">SSPO protein</fullName>
    </submittedName>
</protein>
<feature type="domain" description="TIL" evidence="2">
    <location>
        <begin position="1"/>
        <end position="55"/>
    </location>
</feature>
<evidence type="ECO:0000313" key="3">
    <source>
        <dbReference type="EMBL" id="NXS57756.1"/>
    </source>
</evidence>
<evidence type="ECO:0000259" key="2">
    <source>
        <dbReference type="Pfam" id="PF01826"/>
    </source>
</evidence>
<keyword evidence="4" id="KW-1185">Reference proteome</keyword>
<feature type="non-terminal residue" evidence="3">
    <location>
        <position position="1"/>
    </location>
</feature>
<dbReference type="AlphaFoldDB" id="A0A7L2VIK2"/>
<dbReference type="EMBL" id="VYZX01018084">
    <property type="protein sequence ID" value="NXS57756.1"/>
    <property type="molecule type" value="Genomic_DNA"/>
</dbReference>
<dbReference type="CDD" id="cd19941">
    <property type="entry name" value="TIL"/>
    <property type="match status" value="1"/>
</dbReference>
<dbReference type="Gene3D" id="2.10.25.10">
    <property type="entry name" value="Laminin"/>
    <property type="match status" value="1"/>
</dbReference>
<dbReference type="OrthoDB" id="6132182at2759"/>
<keyword evidence="1" id="KW-1015">Disulfide bond</keyword>
<organism evidence="3 4">
    <name type="scientific">Brachypteracias leptosomus</name>
    <name type="common">short-legged ground-roller</name>
    <dbReference type="NCBI Taxonomy" id="135165"/>
    <lineage>
        <taxon>Eukaryota</taxon>
        <taxon>Metazoa</taxon>
        <taxon>Chordata</taxon>
        <taxon>Craniata</taxon>
        <taxon>Vertebrata</taxon>
        <taxon>Euteleostomi</taxon>
        <taxon>Archelosauria</taxon>
        <taxon>Archosauria</taxon>
        <taxon>Dinosauria</taxon>
        <taxon>Saurischia</taxon>
        <taxon>Theropoda</taxon>
        <taxon>Coelurosauria</taxon>
        <taxon>Aves</taxon>
        <taxon>Neognathae</taxon>
        <taxon>Neoaves</taxon>
        <taxon>Telluraves</taxon>
        <taxon>Coraciimorphae</taxon>
        <taxon>Coraciiformes</taxon>
        <taxon>Brachypteraciidae</taxon>
        <taxon>Brachypteracias</taxon>
    </lineage>
</organism>
<dbReference type="Pfam" id="PF01826">
    <property type="entry name" value="TIL"/>
    <property type="match status" value="1"/>
</dbReference>
<sequence>CAGGQQHRECGQPCGQSCAERRLDGAGGQCPELCVPGCQCPAGLVLADDGQCVPP</sequence>